<dbReference type="Ensembl" id="ENSMMMT00000001230.1">
    <property type="protein sequence ID" value="ENSMMMP00000001101.1"/>
    <property type="gene ID" value="ENSMMMG00000001039.1"/>
</dbReference>
<dbReference type="AlphaFoldDB" id="A0A8C5YKP1"/>
<evidence type="ECO:0000256" key="3">
    <source>
        <dbReference type="ARBA" id="ARBA00022737"/>
    </source>
</evidence>
<dbReference type="GO" id="GO:0034587">
    <property type="term" value="P:piRNA processing"/>
    <property type="evidence" value="ECO:0007669"/>
    <property type="project" value="TreeGrafter"/>
</dbReference>
<keyword evidence="4" id="KW-0802">TPR repeat</keyword>
<gene>
    <name evidence="10" type="primary">LOC107134973</name>
</gene>
<keyword evidence="3" id="KW-0677">Repeat</keyword>
<dbReference type="GeneTree" id="ENSGT00940000158514"/>
<reference evidence="10" key="2">
    <citation type="submission" date="2025-09" db="UniProtKB">
        <authorList>
            <consortium name="Ensembl"/>
        </authorList>
    </citation>
    <scope>IDENTIFICATION</scope>
</reference>
<feature type="region of interest" description="Disordered" evidence="8">
    <location>
        <begin position="1"/>
        <end position="22"/>
    </location>
</feature>
<dbReference type="GO" id="GO:0003755">
    <property type="term" value="F:peptidyl-prolyl cis-trans isomerase activity"/>
    <property type="evidence" value="ECO:0007669"/>
    <property type="project" value="InterPro"/>
</dbReference>
<dbReference type="GO" id="GO:0007283">
    <property type="term" value="P:spermatogenesis"/>
    <property type="evidence" value="ECO:0007669"/>
    <property type="project" value="TreeGrafter"/>
</dbReference>
<evidence type="ECO:0000256" key="2">
    <source>
        <dbReference type="ARBA" id="ARBA00018844"/>
    </source>
</evidence>
<evidence type="ECO:0000256" key="4">
    <source>
        <dbReference type="ARBA" id="ARBA00022803"/>
    </source>
</evidence>
<reference evidence="10" key="1">
    <citation type="submission" date="2025-08" db="UniProtKB">
        <authorList>
            <consortium name="Ensembl"/>
        </authorList>
    </citation>
    <scope>IDENTIFICATION</scope>
</reference>
<evidence type="ECO:0000256" key="7">
    <source>
        <dbReference type="ARBA" id="ARBA00033324"/>
    </source>
</evidence>
<evidence type="ECO:0000256" key="6">
    <source>
        <dbReference type="ARBA" id="ARBA00032640"/>
    </source>
</evidence>
<evidence type="ECO:0000256" key="5">
    <source>
        <dbReference type="ARBA" id="ARBA00032002"/>
    </source>
</evidence>
<organism evidence="10 11">
    <name type="scientific">Marmota marmota marmota</name>
    <name type="common">Alpine marmot</name>
    <dbReference type="NCBI Taxonomy" id="9994"/>
    <lineage>
        <taxon>Eukaryota</taxon>
        <taxon>Metazoa</taxon>
        <taxon>Chordata</taxon>
        <taxon>Craniata</taxon>
        <taxon>Vertebrata</taxon>
        <taxon>Euteleostomi</taxon>
        <taxon>Mammalia</taxon>
        <taxon>Eutheria</taxon>
        <taxon>Euarchontoglires</taxon>
        <taxon>Glires</taxon>
        <taxon>Rodentia</taxon>
        <taxon>Sciuromorpha</taxon>
        <taxon>Sciuridae</taxon>
        <taxon>Xerinae</taxon>
        <taxon>Marmotini</taxon>
        <taxon>Marmota</taxon>
    </lineage>
</organism>
<dbReference type="SUPFAM" id="SSF54534">
    <property type="entry name" value="FKBP-like"/>
    <property type="match status" value="1"/>
</dbReference>
<protein>
    <recommendedName>
        <fullName evidence="2">Inactive peptidyl-prolyl cis-trans isomerase FKBP6</fullName>
    </recommendedName>
    <alternativeName>
        <fullName evidence="5">36 kDa FK506-binding protein</fullName>
    </alternativeName>
    <alternativeName>
        <fullName evidence="6">FK506-binding protein 6</fullName>
    </alternativeName>
    <alternativeName>
        <fullName evidence="7">Immunophilin FKBP36</fullName>
    </alternativeName>
</protein>
<evidence type="ECO:0000256" key="1">
    <source>
        <dbReference type="ARBA" id="ARBA00009648"/>
    </source>
</evidence>
<dbReference type="Gene3D" id="3.10.50.40">
    <property type="match status" value="1"/>
</dbReference>
<keyword evidence="11" id="KW-1185">Reference proteome</keyword>
<name>A0A8C5YKP1_MARMA</name>
<dbReference type="InterPro" id="IPR046357">
    <property type="entry name" value="PPIase_dom_sf"/>
</dbReference>
<sequence length="123" mass="13224">MGGSARNPGGLEGDDAPGQSPYQRLSQRMLDITGDRGVLKDVIREGTGDLVTPDASVLVKYSGYLEHMDKPFDSNCFRKTPRLMKLGEGKFRLGAGKEGAQGFRNGKLSKAQVLTVGFSEAAF</sequence>
<evidence type="ECO:0000313" key="11">
    <source>
        <dbReference type="Proteomes" id="UP000694407"/>
    </source>
</evidence>
<evidence type="ECO:0000259" key="9">
    <source>
        <dbReference type="Pfam" id="PF00254"/>
    </source>
</evidence>
<dbReference type="GO" id="GO:0051879">
    <property type="term" value="F:Hsp90 protein binding"/>
    <property type="evidence" value="ECO:0007669"/>
    <property type="project" value="TreeGrafter"/>
</dbReference>
<dbReference type="InterPro" id="IPR001179">
    <property type="entry name" value="PPIase_FKBP_dom"/>
</dbReference>
<dbReference type="Pfam" id="PF00254">
    <property type="entry name" value="FKBP_C"/>
    <property type="match status" value="1"/>
</dbReference>
<comment type="similarity">
    <text evidence="1">Belongs to the FKBP6 family.</text>
</comment>
<evidence type="ECO:0000313" key="10">
    <source>
        <dbReference type="Ensembl" id="ENSMMMP00000001101.1"/>
    </source>
</evidence>
<dbReference type="PANTHER" id="PTHR46674">
    <property type="entry name" value="INACTIVE PEPTIDYL-PROLYL CIS-TRANS ISOMERASE FKBP6"/>
    <property type="match status" value="1"/>
</dbReference>
<evidence type="ECO:0000256" key="8">
    <source>
        <dbReference type="SAM" id="MobiDB-lite"/>
    </source>
</evidence>
<accession>A0A8C5YKP1</accession>
<dbReference type="Proteomes" id="UP000694407">
    <property type="component" value="Unplaced"/>
</dbReference>
<dbReference type="GO" id="GO:0005737">
    <property type="term" value="C:cytoplasm"/>
    <property type="evidence" value="ECO:0007669"/>
    <property type="project" value="TreeGrafter"/>
</dbReference>
<dbReference type="PANTHER" id="PTHR46674:SF1">
    <property type="entry name" value="INACTIVE PEPTIDYL-PROLYL CIS-TRANS ISOMERASE FKBP6"/>
    <property type="match status" value="1"/>
</dbReference>
<feature type="domain" description="PPIase FKBP-type" evidence="9">
    <location>
        <begin position="52"/>
        <end position="106"/>
    </location>
</feature>
<dbReference type="InterPro" id="IPR042282">
    <property type="entry name" value="FKBP6/shu"/>
</dbReference>
<proteinExistence type="inferred from homology"/>